<keyword evidence="2" id="KW-0472">Membrane</keyword>
<accession>A0ABP8DM81</accession>
<evidence type="ECO:0000313" key="4">
    <source>
        <dbReference type="Proteomes" id="UP001500620"/>
    </source>
</evidence>
<feature type="transmembrane region" description="Helical" evidence="2">
    <location>
        <begin position="21"/>
        <end position="41"/>
    </location>
</feature>
<feature type="transmembrane region" description="Helical" evidence="2">
    <location>
        <begin position="47"/>
        <end position="66"/>
    </location>
</feature>
<proteinExistence type="predicted"/>
<reference evidence="4" key="1">
    <citation type="journal article" date="2019" name="Int. J. Syst. Evol. Microbiol.">
        <title>The Global Catalogue of Microorganisms (GCM) 10K type strain sequencing project: providing services to taxonomists for standard genome sequencing and annotation.</title>
        <authorList>
            <consortium name="The Broad Institute Genomics Platform"/>
            <consortium name="The Broad Institute Genome Sequencing Center for Infectious Disease"/>
            <person name="Wu L."/>
            <person name="Ma J."/>
        </authorList>
    </citation>
    <scope>NUCLEOTIDE SEQUENCE [LARGE SCALE GENOMIC DNA]</scope>
    <source>
        <strain evidence="4">JCM 17441</strain>
    </source>
</reference>
<feature type="compositionally biased region" description="Basic residues" evidence="1">
    <location>
        <begin position="111"/>
        <end position="127"/>
    </location>
</feature>
<feature type="region of interest" description="Disordered" evidence="1">
    <location>
        <begin position="88"/>
        <end position="127"/>
    </location>
</feature>
<evidence type="ECO:0000313" key="3">
    <source>
        <dbReference type="EMBL" id="GAA4259519.1"/>
    </source>
</evidence>
<dbReference type="Proteomes" id="UP001500620">
    <property type="component" value="Unassembled WGS sequence"/>
</dbReference>
<keyword evidence="2" id="KW-0812">Transmembrane</keyword>
<evidence type="ECO:0000256" key="1">
    <source>
        <dbReference type="SAM" id="MobiDB-lite"/>
    </source>
</evidence>
<evidence type="ECO:0000256" key="2">
    <source>
        <dbReference type="SAM" id="Phobius"/>
    </source>
</evidence>
<sequence>MPQGFARGRYGTPMPRVPFSPRLVILLTSVGPALFVAGFGLHTPDAWIMAVVGGTLTCAGIAYIWLTRPHSRARWMRAWFAGQWGYRSSAGRASDGRDEAEDEPRGLPRQRPLRRTGMSRRLRRRKR</sequence>
<organism evidence="3 4">
    <name type="scientific">Dactylosporangium darangshiense</name>
    <dbReference type="NCBI Taxonomy" id="579108"/>
    <lineage>
        <taxon>Bacteria</taxon>
        <taxon>Bacillati</taxon>
        <taxon>Actinomycetota</taxon>
        <taxon>Actinomycetes</taxon>
        <taxon>Micromonosporales</taxon>
        <taxon>Micromonosporaceae</taxon>
        <taxon>Dactylosporangium</taxon>
    </lineage>
</organism>
<comment type="caution">
    <text evidence="3">The sequence shown here is derived from an EMBL/GenBank/DDBJ whole genome shotgun (WGS) entry which is preliminary data.</text>
</comment>
<dbReference type="EMBL" id="BAABAT010000036">
    <property type="protein sequence ID" value="GAA4259519.1"/>
    <property type="molecule type" value="Genomic_DNA"/>
</dbReference>
<protein>
    <submittedName>
        <fullName evidence="3">Uncharacterized protein</fullName>
    </submittedName>
</protein>
<keyword evidence="2" id="KW-1133">Transmembrane helix</keyword>
<name>A0ABP8DM81_9ACTN</name>
<gene>
    <name evidence="3" type="ORF">GCM10022255_084460</name>
</gene>
<keyword evidence="4" id="KW-1185">Reference proteome</keyword>